<dbReference type="Proteomes" id="UP001064048">
    <property type="component" value="Chromosome 10"/>
</dbReference>
<reference evidence="1 2" key="1">
    <citation type="journal article" date="2022" name="Genome Biol. Evol.">
        <title>The Spruce Budworm Genome: Reconstructing the Evolutionary History of Antifreeze Proteins.</title>
        <authorList>
            <person name="Beliveau C."/>
            <person name="Gagne P."/>
            <person name="Picq S."/>
            <person name="Vernygora O."/>
            <person name="Keeling C.I."/>
            <person name="Pinkney K."/>
            <person name="Doucet D."/>
            <person name="Wen F."/>
            <person name="Johnston J.S."/>
            <person name="Maaroufi H."/>
            <person name="Boyle B."/>
            <person name="Laroche J."/>
            <person name="Dewar K."/>
            <person name="Juretic N."/>
            <person name="Blackburn G."/>
            <person name="Nisole A."/>
            <person name="Brunet B."/>
            <person name="Brandao M."/>
            <person name="Lumley L."/>
            <person name="Duan J."/>
            <person name="Quan G."/>
            <person name="Lucarotti C.J."/>
            <person name="Roe A.D."/>
            <person name="Sperling F.A.H."/>
            <person name="Levesque R.C."/>
            <person name="Cusson M."/>
        </authorList>
    </citation>
    <scope>NUCLEOTIDE SEQUENCE [LARGE SCALE GENOMIC DNA]</scope>
    <source>
        <strain evidence="1">Glfc:IPQL:Cfum</strain>
    </source>
</reference>
<organism evidence="1 2">
    <name type="scientific">Choristoneura fumiferana</name>
    <name type="common">Spruce budworm moth</name>
    <name type="synonym">Archips fumiferana</name>
    <dbReference type="NCBI Taxonomy" id="7141"/>
    <lineage>
        <taxon>Eukaryota</taxon>
        <taxon>Metazoa</taxon>
        <taxon>Ecdysozoa</taxon>
        <taxon>Arthropoda</taxon>
        <taxon>Hexapoda</taxon>
        <taxon>Insecta</taxon>
        <taxon>Pterygota</taxon>
        <taxon>Neoptera</taxon>
        <taxon>Endopterygota</taxon>
        <taxon>Lepidoptera</taxon>
        <taxon>Glossata</taxon>
        <taxon>Ditrysia</taxon>
        <taxon>Tortricoidea</taxon>
        <taxon>Tortricidae</taxon>
        <taxon>Tortricinae</taxon>
        <taxon>Choristoneura</taxon>
    </lineage>
</organism>
<proteinExistence type="predicted"/>
<protein>
    <submittedName>
        <fullName evidence="1">Uncharacterized protein</fullName>
    </submittedName>
</protein>
<sequence>MGLTKAQKEAKKLAKLAAEAEERKQVKRDELRREVQAQERTRDELDRSWRALMLKIKEPVFRKDIEIMWRTFERAIDKKNHQITYTMKLMDVADDQFQRTVASFCDTIDTMINKFQAELEDMSKENNRMTADLLKRGEDAAACIMKEHGNAETHLQLLLYHADRVADTQVWASRGEYLVKEDEERTKYFNDRENLRSFLENAYNNMWEDYKAVLKAYVTGTADNQKQVRKLRRKENMMADVIASQGKKIANSGGLLKRLRTELAAYESGTKQAVFRDRRDRHRAACQRLKMTMFDGVDLDTAQLSTLVKASDSAVDWLSDALKKGEKILSTAALCRKFATQREKVLPYGTETPHSTTQNTANLRRQQSDDSLVANAVSTTCGLTRMWQLVAKAEMTKRALLREKQLLQRENKLLQEKILELRDLQMGPSAKTCLCKKTSSQKVLPKPVAIEARFEVSKFV</sequence>
<comment type="caution">
    <text evidence="1">The sequence shown here is derived from an EMBL/GenBank/DDBJ whole genome shotgun (WGS) entry which is preliminary data.</text>
</comment>
<name>A0ACC0JDL3_CHOFU</name>
<gene>
    <name evidence="1" type="ORF">MSG28_006072</name>
</gene>
<dbReference type="EMBL" id="CM046110">
    <property type="protein sequence ID" value="KAI8422161.1"/>
    <property type="molecule type" value="Genomic_DNA"/>
</dbReference>
<keyword evidence="2" id="KW-1185">Reference proteome</keyword>
<accession>A0ACC0JDL3</accession>
<evidence type="ECO:0000313" key="2">
    <source>
        <dbReference type="Proteomes" id="UP001064048"/>
    </source>
</evidence>
<evidence type="ECO:0000313" key="1">
    <source>
        <dbReference type="EMBL" id="KAI8422161.1"/>
    </source>
</evidence>